<evidence type="ECO:0000313" key="2">
    <source>
        <dbReference type="Proteomes" id="UP000216306"/>
    </source>
</evidence>
<reference evidence="1 2" key="1">
    <citation type="submission" date="2017-05" db="EMBL/GenBank/DDBJ databases">
        <title>Comparative genomic of Pseudomonas savastanoi pathovars.</title>
        <authorList>
            <person name="Pintado A."/>
            <person name="Moreno-Perez A."/>
            <person name="Caballo-Ponce E."/>
            <person name="Murillo J."/>
            <person name="Bardaji L."/>
            <person name="Cerboneschi M."/>
            <person name="Rodriguez-Palenzuela P."/>
            <person name="Ramos C."/>
            <person name="Tegli S."/>
        </authorList>
    </citation>
    <scope>NUCLEOTIDE SEQUENCE [LARGE SCALE GENOMIC DNA]</scope>
    <source>
        <strain evidence="1 2">ESC 23</strain>
    </source>
</reference>
<dbReference type="Gene3D" id="3.90.1300.10">
    <property type="entry name" value="Amidase signature (AS) domain"/>
    <property type="match status" value="1"/>
</dbReference>
<dbReference type="Proteomes" id="UP000216306">
    <property type="component" value="Unassembled WGS sequence"/>
</dbReference>
<sequence length="127" mass="13258">MGNITMAGRTRGPGCTATHCGLAGGARAYWTADSLPLGSHFAARFGDELTLLSLAGQLERAQPWAARRPQLNAYAVDAKGLLAVMVVSQARPPPALLAAVYRLQAYGSPAACGAGAGCDQVRYRKRS</sequence>
<protein>
    <recommendedName>
        <fullName evidence="3">Asp-tRNAAsn/Glu-tRNAGln amidotransferase A subunit and related amidase</fullName>
    </recommendedName>
</protein>
<dbReference type="EMBL" id="NIAY01000119">
    <property type="protein sequence ID" value="PAB28215.1"/>
    <property type="molecule type" value="Genomic_DNA"/>
</dbReference>
<name>A0AB73RQB1_PSESS</name>
<dbReference type="AlphaFoldDB" id="A0AB73RQB1"/>
<dbReference type="InterPro" id="IPR036928">
    <property type="entry name" value="AS_sf"/>
</dbReference>
<dbReference type="SUPFAM" id="SSF75304">
    <property type="entry name" value="Amidase signature (AS) enzymes"/>
    <property type="match status" value="1"/>
</dbReference>
<comment type="caution">
    <text evidence="1">The sequence shown here is derived from an EMBL/GenBank/DDBJ whole genome shotgun (WGS) entry which is preliminary data.</text>
</comment>
<evidence type="ECO:0000313" key="1">
    <source>
        <dbReference type="EMBL" id="PAB28215.1"/>
    </source>
</evidence>
<organism evidence="1 2">
    <name type="scientific">Pseudomonas savastanoi pv. nerii</name>
    <dbReference type="NCBI Taxonomy" id="360921"/>
    <lineage>
        <taxon>Bacteria</taxon>
        <taxon>Pseudomonadati</taxon>
        <taxon>Pseudomonadota</taxon>
        <taxon>Gammaproteobacteria</taxon>
        <taxon>Pseudomonadales</taxon>
        <taxon>Pseudomonadaceae</taxon>
        <taxon>Pseudomonas</taxon>
    </lineage>
</organism>
<gene>
    <name evidence="1" type="ORF">CC205_21875</name>
</gene>
<accession>A0AB73RQB1</accession>
<proteinExistence type="predicted"/>
<evidence type="ECO:0008006" key="3">
    <source>
        <dbReference type="Google" id="ProtNLM"/>
    </source>
</evidence>